<gene>
    <name evidence="5" type="ORF">UHOR_10016</name>
</gene>
<evidence type="ECO:0000313" key="5">
    <source>
        <dbReference type="EMBL" id="CCF49771.1"/>
    </source>
</evidence>
<sequence>MDEKLKKSTLYCCVKDDWLYTQTVDSLKAAQPGCSYEYAYHALAKKHQEAELSGHIRAATRLASNKNITNQASRPNQILNQEGYNRGRCDPANPNEPAKCYNCRQPGHIAINCTSRQEQAPVQQNKNLLSVPALTKDGARVIYEESGATILQHDGSRVKSKTNQHKKRWEIHGDSLAAQCHGPGCSRSRRVTGSYGRSTGIEDLVNTSREHGHSAVSMETMDSYGLTCKGGSSHMRGGPGTATRRTKLKEQKQPRGGPSSRSRHSHEEDQAQMVTTQGLERQGSKESTPGHEEEEQCRRSRHHSGGTRVPNKQERPPEQYSMKKVLSGERAGAASLAML</sequence>
<organism evidence="5 6">
    <name type="scientific">Ustilago hordei</name>
    <name type="common">Barley covered smut fungus</name>
    <dbReference type="NCBI Taxonomy" id="120017"/>
    <lineage>
        <taxon>Eukaryota</taxon>
        <taxon>Fungi</taxon>
        <taxon>Dikarya</taxon>
        <taxon>Basidiomycota</taxon>
        <taxon>Ustilaginomycotina</taxon>
        <taxon>Ustilaginomycetes</taxon>
        <taxon>Ustilaginales</taxon>
        <taxon>Ustilaginaceae</taxon>
        <taxon>Ustilago</taxon>
    </lineage>
</organism>
<evidence type="ECO:0000256" key="1">
    <source>
        <dbReference type="ARBA" id="ARBA00022664"/>
    </source>
</evidence>
<feature type="domain" description="CCHC-type" evidence="4">
    <location>
        <begin position="99"/>
        <end position="115"/>
    </location>
</feature>
<keyword evidence="6" id="KW-1185">Reference proteome</keyword>
<dbReference type="EMBL" id="CAGI01000148">
    <property type="protein sequence ID" value="CCF49771.1"/>
    <property type="molecule type" value="Genomic_DNA"/>
</dbReference>
<dbReference type="SMART" id="SM00343">
    <property type="entry name" value="ZnF_C2HC"/>
    <property type="match status" value="1"/>
</dbReference>
<dbReference type="HOGENOM" id="CLU_819384_0_0_1"/>
<dbReference type="GO" id="GO:0003676">
    <property type="term" value="F:nucleic acid binding"/>
    <property type="evidence" value="ECO:0007669"/>
    <property type="project" value="InterPro"/>
</dbReference>
<evidence type="ECO:0000256" key="2">
    <source>
        <dbReference type="PROSITE-ProRule" id="PRU00047"/>
    </source>
</evidence>
<feature type="region of interest" description="Disordered" evidence="3">
    <location>
        <begin position="225"/>
        <end position="339"/>
    </location>
</feature>
<dbReference type="InterPro" id="IPR001878">
    <property type="entry name" value="Znf_CCHC"/>
</dbReference>
<evidence type="ECO:0000259" key="4">
    <source>
        <dbReference type="PROSITE" id="PS50158"/>
    </source>
</evidence>
<dbReference type="GO" id="GO:0006397">
    <property type="term" value="P:mRNA processing"/>
    <property type="evidence" value="ECO:0007669"/>
    <property type="project" value="UniProtKB-KW"/>
</dbReference>
<comment type="caution">
    <text evidence="5">The sequence shown here is derived from an EMBL/GenBank/DDBJ whole genome shotgun (WGS) entry which is preliminary data.</text>
</comment>
<dbReference type="InterPro" id="IPR036875">
    <property type="entry name" value="Znf_CCHC_sf"/>
</dbReference>
<feature type="compositionally biased region" description="Basic and acidic residues" evidence="3">
    <location>
        <begin position="282"/>
        <end position="291"/>
    </location>
</feature>
<proteinExistence type="predicted"/>
<dbReference type="Proteomes" id="UP000006174">
    <property type="component" value="Unassembled WGS sequence"/>
</dbReference>
<dbReference type="PROSITE" id="PS50158">
    <property type="entry name" value="ZF_CCHC"/>
    <property type="match status" value="1"/>
</dbReference>
<dbReference type="Gene3D" id="4.10.60.10">
    <property type="entry name" value="Zinc finger, CCHC-type"/>
    <property type="match status" value="1"/>
</dbReference>
<keyword evidence="2" id="KW-0863">Zinc-finger</keyword>
<feature type="region of interest" description="Disordered" evidence="3">
    <location>
        <begin position="67"/>
        <end position="90"/>
    </location>
</feature>
<dbReference type="OrthoDB" id="8029976at2759"/>
<reference evidence="5 6" key="1">
    <citation type="journal article" date="2012" name="Plant Cell">
        <title>Genome comparison of barley and maize smut fungi reveals targeted loss of RNA silencing components and species-specific presence of transposable elements.</title>
        <authorList>
            <person name="Laurie J.D."/>
            <person name="Ali S."/>
            <person name="Linning R."/>
            <person name="Mannhaupt G."/>
            <person name="Wong P."/>
            <person name="Gueldener U."/>
            <person name="Muensterkoetter M."/>
            <person name="Moore R."/>
            <person name="Kahmann R."/>
            <person name="Bakkeren G."/>
            <person name="Schirawski J."/>
        </authorList>
    </citation>
    <scope>NUCLEOTIDE SEQUENCE [LARGE SCALE GENOMIC DNA]</scope>
    <source>
        <strain evidence="6">Uh4875-4</strain>
    </source>
</reference>
<accession>I2FS78</accession>
<feature type="compositionally biased region" description="Polar residues" evidence="3">
    <location>
        <begin position="67"/>
        <end position="83"/>
    </location>
</feature>
<dbReference type="GO" id="GO:0008270">
    <property type="term" value="F:zinc ion binding"/>
    <property type="evidence" value="ECO:0007669"/>
    <property type="project" value="UniProtKB-KW"/>
</dbReference>
<evidence type="ECO:0000256" key="3">
    <source>
        <dbReference type="SAM" id="MobiDB-lite"/>
    </source>
</evidence>
<evidence type="ECO:0000313" key="6">
    <source>
        <dbReference type="Proteomes" id="UP000006174"/>
    </source>
</evidence>
<keyword evidence="1" id="KW-0507">mRNA processing</keyword>
<dbReference type="Pfam" id="PF00098">
    <property type="entry name" value="zf-CCHC"/>
    <property type="match status" value="1"/>
</dbReference>
<name>I2FS78_USTHO</name>
<dbReference type="SUPFAM" id="SSF57756">
    <property type="entry name" value="Retrovirus zinc finger-like domains"/>
    <property type="match status" value="1"/>
</dbReference>
<protein>
    <recommendedName>
        <fullName evidence="4">CCHC-type domain-containing protein</fullName>
    </recommendedName>
</protein>
<keyword evidence="2" id="KW-0862">Zinc</keyword>
<keyword evidence="2" id="KW-0479">Metal-binding</keyword>
<dbReference type="AlphaFoldDB" id="I2FS78"/>